<dbReference type="Pfam" id="PF02190">
    <property type="entry name" value="LON_substr_bdg"/>
    <property type="match status" value="1"/>
</dbReference>
<accession>Q8WS38</accession>
<evidence type="ECO:0000256" key="8">
    <source>
        <dbReference type="ARBA" id="ARBA00023242"/>
    </source>
</evidence>
<evidence type="ECO:0000256" key="7">
    <source>
        <dbReference type="ARBA" id="ARBA00022833"/>
    </source>
</evidence>
<evidence type="ECO:0000256" key="3">
    <source>
        <dbReference type="ARBA" id="ARBA00005293"/>
    </source>
</evidence>
<evidence type="ECO:0000259" key="9">
    <source>
        <dbReference type="PROSITE" id="PS51787"/>
    </source>
</evidence>
<dbReference type="EMBL" id="AF374375">
    <property type="protein sequence ID" value="AAL56423.1"/>
    <property type="molecule type" value="Genomic_DNA"/>
</dbReference>
<keyword evidence="6" id="KW-0833">Ubl conjugation pathway</keyword>
<dbReference type="FunFam" id="2.170.150.20:FF:000007">
    <property type="entry name" value="Protein cereblon"/>
    <property type="match status" value="1"/>
</dbReference>
<evidence type="ECO:0000256" key="1">
    <source>
        <dbReference type="ARBA" id="ARBA00004123"/>
    </source>
</evidence>
<gene>
    <name evidence="11" type="primary">ODG-DC28.5</name>
</gene>
<dbReference type="AlphaFoldDB" id="Q8WS38"/>
<sequence length="469" mass="54137">MRNLDNEGSNFDWAIAAKHKYLSVSEDVFARKTLFPANEVLTLPVMPYGTQDLIHFPGQDVPINAVYPSTRALLDAVLKSDSKLMGFFVDISEIDLKNIPVYERNMTTGKICIGCSMRVRHKTEESPDDRQNFPVSVVAECLQRFVVQKTWSSVRQGESYDTDEVGYTMAQVRILPEFNSIAPFGSVQNKHRARLTLGNNTKPYLKKLLYPISRLPRNLIDKMDPFQRQKKIVKWLQDWCKLPDGSATDKQLIPTNPRELSFWAAQQVPANREFKITYLAQHSPQARLEVIFIQSIKQRKHKFKLLEEHLDNFSVFVGCQRCQNRLSSKKYVFVMSSSGVSANYVNPHGYSHQMMTLRECYQSNIQYQGPPSEEYSWFPGFSWQVIVCSSCYNHIGWEFVAVDEDLRPRRFFGLSLKSITTHFVGDSRHIEYSGDSDEDNWSDYDDSYGEGDVWSDRPDQVDIFAHLRT</sequence>
<comment type="pathway">
    <text evidence="2">Protein modification; protein ubiquitination.</text>
</comment>
<dbReference type="CDD" id="cd15777">
    <property type="entry name" value="CRBN_C_like"/>
    <property type="match status" value="1"/>
</dbReference>
<dbReference type="InterPro" id="IPR034750">
    <property type="entry name" value="CULT"/>
</dbReference>
<dbReference type="InterPro" id="IPR004910">
    <property type="entry name" value="Yippee/Mis18/Cereblon"/>
</dbReference>
<keyword evidence="5" id="KW-0479">Metal-binding</keyword>
<dbReference type="PROSITE" id="PS51787">
    <property type="entry name" value="LON_N"/>
    <property type="match status" value="1"/>
</dbReference>
<evidence type="ECO:0000256" key="6">
    <source>
        <dbReference type="ARBA" id="ARBA00022786"/>
    </source>
</evidence>
<dbReference type="SUPFAM" id="SSF88697">
    <property type="entry name" value="PUA domain-like"/>
    <property type="match status" value="1"/>
</dbReference>
<dbReference type="Pfam" id="PF03226">
    <property type="entry name" value="Yippee-Mis18"/>
    <property type="match status" value="1"/>
</dbReference>
<feature type="domain" description="CULT" evidence="10">
    <location>
        <begin position="314"/>
        <end position="423"/>
    </location>
</feature>
<comment type="similarity">
    <text evidence="3">Belongs to the CRBN family.</text>
</comment>
<name>Q8WS38_OIKDI</name>
<comment type="subcellular location">
    <subcellularLocation>
        <location evidence="1">Nucleus</location>
    </subcellularLocation>
</comment>
<dbReference type="Gene3D" id="2.30.130.40">
    <property type="entry name" value="LON domain-like"/>
    <property type="match status" value="1"/>
</dbReference>
<evidence type="ECO:0000256" key="5">
    <source>
        <dbReference type="ARBA" id="ARBA00022723"/>
    </source>
</evidence>
<dbReference type="InterPro" id="IPR015947">
    <property type="entry name" value="PUA-like_sf"/>
</dbReference>
<feature type="domain" description="Lon N-terminal" evidence="9">
    <location>
        <begin position="43"/>
        <end position="299"/>
    </location>
</feature>
<keyword evidence="7" id="KW-0862">Zinc</keyword>
<evidence type="ECO:0000256" key="2">
    <source>
        <dbReference type="ARBA" id="ARBA00004906"/>
    </source>
</evidence>
<dbReference type="InterPro" id="IPR046336">
    <property type="entry name" value="Lon_prtase_N_sf"/>
</dbReference>
<evidence type="ECO:0000256" key="4">
    <source>
        <dbReference type="ARBA" id="ARBA00014394"/>
    </source>
</evidence>
<evidence type="ECO:0000313" key="11">
    <source>
        <dbReference type="EMBL" id="AAL56423.1"/>
    </source>
</evidence>
<proteinExistence type="inferred from homology"/>
<keyword evidence="8" id="KW-0539">Nucleus</keyword>
<organism evidence="11">
    <name type="scientific">Oikopleura dioica</name>
    <name type="common">Tunicate</name>
    <dbReference type="NCBI Taxonomy" id="34765"/>
    <lineage>
        <taxon>Eukaryota</taxon>
        <taxon>Metazoa</taxon>
        <taxon>Chordata</taxon>
        <taxon>Tunicata</taxon>
        <taxon>Appendicularia</taxon>
        <taxon>Copelata</taxon>
        <taxon>Oikopleuridae</taxon>
        <taxon>Oikopleura</taxon>
    </lineage>
</organism>
<protein>
    <recommendedName>
        <fullName evidence="4">Protein cereblon</fullName>
    </recommendedName>
</protein>
<dbReference type="GO" id="GO:0046872">
    <property type="term" value="F:metal ion binding"/>
    <property type="evidence" value="ECO:0007669"/>
    <property type="project" value="UniProtKB-KW"/>
</dbReference>
<dbReference type="InterPro" id="IPR003111">
    <property type="entry name" value="Lon_prtase_N"/>
</dbReference>
<dbReference type="Gene3D" id="1.20.58.1480">
    <property type="match status" value="1"/>
</dbReference>
<reference evidence="11" key="1">
    <citation type="submission" date="2001-04" db="EMBL/GenBank/DDBJ databases">
        <title>The marine chordate Oikopleura dioica has a miniature genome.</title>
        <authorList>
            <person name="Seo H.-C."/>
            <person name="Kube M."/>
            <person name="Edvardsen R.B."/>
            <person name="Jensen M.F."/>
            <person name="Beck A."/>
            <person name="Spriet E."/>
            <person name="Gorsky G."/>
            <person name="Thompson E.M."/>
            <person name="Lehrach R."/>
            <person name="Reinhardt H."/>
            <person name="Chourrout D."/>
        </authorList>
    </citation>
    <scope>NUCLEOTIDE SEQUENCE</scope>
</reference>
<dbReference type="PROSITE" id="PS51788">
    <property type="entry name" value="CULT"/>
    <property type="match status" value="1"/>
</dbReference>
<evidence type="ECO:0000259" key="10">
    <source>
        <dbReference type="PROSITE" id="PS51788"/>
    </source>
</evidence>
<dbReference type="GO" id="GO:0005634">
    <property type="term" value="C:nucleus"/>
    <property type="evidence" value="ECO:0007669"/>
    <property type="project" value="UniProtKB-SubCell"/>
</dbReference>
<dbReference type="Gene3D" id="2.170.150.20">
    <property type="entry name" value="Peptide methionine sulfoxide reductase"/>
    <property type="match status" value="1"/>
</dbReference>